<dbReference type="PANTHER" id="PTHR48025:SF17">
    <property type="entry name" value="28 KDA RIBONUCLEOPROTEIN, CHLOROPLASTIC"/>
    <property type="match status" value="1"/>
</dbReference>
<gene>
    <name evidence="4" type="ORF">Cni_G28756</name>
</gene>
<feature type="domain" description="RRM" evidence="3">
    <location>
        <begin position="71"/>
        <end position="148"/>
    </location>
</feature>
<keyword evidence="5" id="KW-1185">Reference proteome</keyword>
<dbReference type="Pfam" id="PF00076">
    <property type="entry name" value="RRM_1"/>
    <property type="match status" value="2"/>
</dbReference>
<dbReference type="PANTHER" id="PTHR48025">
    <property type="entry name" value="OS02G0815200 PROTEIN"/>
    <property type="match status" value="1"/>
</dbReference>
<evidence type="ECO:0000313" key="5">
    <source>
        <dbReference type="Proteomes" id="UP001327560"/>
    </source>
</evidence>
<organism evidence="4 5">
    <name type="scientific">Canna indica</name>
    <name type="common">Indian-shot</name>
    <dbReference type="NCBI Taxonomy" id="4628"/>
    <lineage>
        <taxon>Eukaryota</taxon>
        <taxon>Viridiplantae</taxon>
        <taxon>Streptophyta</taxon>
        <taxon>Embryophyta</taxon>
        <taxon>Tracheophyta</taxon>
        <taxon>Spermatophyta</taxon>
        <taxon>Magnoliopsida</taxon>
        <taxon>Liliopsida</taxon>
        <taxon>Zingiberales</taxon>
        <taxon>Cannaceae</taxon>
        <taxon>Canna</taxon>
    </lineage>
</organism>
<dbReference type="GO" id="GO:0009535">
    <property type="term" value="C:chloroplast thylakoid membrane"/>
    <property type="evidence" value="ECO:0007669"/>
    <property type="project" value="TreeGrafter"/>
</dbReference>
<dbReference type="InterPro" id="IPR012677">
    <property type="entry name" value="Nucleotide-bd_a/b_plait_sf"/>
</dbReference>
<dbReference type="InterPro" id="IPR000504">
    <property type="entry name" value="RRM_dom"/>
</dbReference>
<dbReference type="SUPFAM" id="SSF54928">
    <property type="entry name" value="RNA-binding domain, RBD"/>
    <property type="match status" value="2"/>
</dbReference>
<evidence type="ECO:0000259" key="3">
    <source>
        <dbReference type="PROSITE" id="PS50102"/>
    </source>
</evidence>
<dbReference type="Gene3D" id="3.30.70.330">
    <property type="match status" value="2"/>
</dbReference>
<dbReference type="InterPro" id="IPR035979">
    <property type="entry name" value="RBD_domain_sf"/>
</dbReference>
<feature type="domain" description="RRM" evidence="3">
    <location>
        <begin position="163"/>
        <end position="241"/>
    </location>
</feature>
<accession>A0AAQ3L3K4</accession>
<dbReference type="InterPro" id="IPR003954">
    <property type="entry name" value="RRM_euk-type"/>
</dbReference>
<dbReference type="PROSITE" id="PS50102">
    <property type="entry name" value="RRM"/>
    <property type="match status" value="2"/>
</dbReference>
<name>A0AAQ3L3K4_9LILI</name>
<proteinExistence type="predicted"/>
<dbReference type="GO" id="GO:1901259">
    <property type="term" value="P:chloroplast rRNA processing"/>
    <property type="evidence" value="ECO:0007669"/>
    <property type="project" value="TreeGrafter"/>
</dbReference>
<dbReference type="SMART" id="SM00360">
    <property type="entry name" value="RRM"/>
    <property type="match status" value="2"/>
</dbReference>
<dbReference type="Proteomes" id="UP001327560">
    <property type="component" value="Chromosome 9"/>
</dbReference>
<protein>
    <recommendedName>
        <fullName evidence="3">RRM domain-containing protein</fullName>
    </recommendedName>
</protein>
<dbReference type="SMART" id="SM00361">
    <property type="entry name" value="RRM_1"/>
    <property type="match status" value="2"/>
</dbReference>
<dbReference type="CDD" id="cd00590">
    <property type="entry name" value="RRM_SF"/>
    <property type="match status" value="1"/>
</dbReference>
<sequence length="414" mass="45884">MALPLLRLTPSPNPRSPLFFAASPSYSGALWSPICHSRFPVLLHRGSSTVAALSDGTTGAEIAESSVAAQTRLIAQNIPWTCTANDIRTLFAKHGNVVDVELSMYNSSRNRGLAFVTMASEEEALAALNNLNSYDFDGRIIKVEFARSVKKTPVRAASAVPEYNVFVGNLTWRVRSRDLRELFNASGNVLSAEVIYQTNPRRPAGYGFVSFSSKEEAEAAMSSLNGTNLMGRNIRLVLGNVQPEDAEKQLDTRFGFDLDLTFLLPYGPIYVDASCRSSVALNEPFLTTRFVFPSISPPNHLLNHLSLLLSYTKESERRRGIQVISFSRRGIPSMEVKPIPFSPSTKWFLDWQHLEREMLLGFDLSQRSSDLLQNCDLPPPLKLFSPVEQDDNESAVVTCTISQQQNPSPIPAVR</sequence>
<dbReference type="InterPro" id="IPR050502">
    <property type="entry name" value="Euk_RNA-bind_prot"/>
</dbReference>
<dbReference type="EMBL" id="CP136898">
    <property type="protein sequence ID" value="WOL19954.1"/>
    <property type="molecule type" value="Genomic_DNA"/>
</dbReference>
<evidence type="ECO:0000256" key="1">
    <source>
        <dbReference type="ARBA" id="ARBA00022884"/>
    </source>
</evidence>
<dbReference type="GO" id="GO:0003729">
    <property type="term" value="F:mRNA binding"/>
    <property type="evidence" value="ECO:0007669"/>
    <property type="project" value="TreeGrafter"/>
</dbReference>
<evidence type="ECO:0000256" key="2">
    <source>
        <dbReference type="PROSITE-ProRule" id="PRU00176"/>
    </source>
</evidence>
<evidence type="ECO:0000313" key="4">
    <source>
        <dbReference type="EMBL" id="WOL19954.1"/>
    </source>
</evidence>
<dbReference type="AlphaFoldDB" id="A0AAQ3L3K4"/>
<keyword evidence="1 2" id="KW-0694">RNA-binding</keyword>
<reference evidence="4 5" key="1">
    <citation type="submission" date="2023-10" db="EMBL/GenBank/DDBJ databases">
        <title>Chromosome-scale genome assembly provides insights into flower coloration mechanisms of Canna indica.</title>
        <authorList>
            <person name="Li C."/>
        </authorList>
    </citation>
    <scope>NUCLEOTIDE SEQUENCE [LARGE SCALE GENOMIC DNA]</scope>
    <source>
        <tissue evidence="4">Flower</tissue>
    </source>
</reference>